<dbReference type="EMBL" id="FTLX01000008">
    <property type="protein sequence ID" value="SIR44919.1"/>
    <property type="molecule type" value="Genomic_DNA"/>
</dbReference>
<feature type="transmembrane region" description="Helical" evidence="1">
    <location>
        <begin position="38"/>
        <end position="57"/>
    </location>
</feature>
<keyword evidence="1" id="KW-1133">Transmembrane helix</keyword>
<accession>A0A1N7B0L7</accession>
<dbReference type="AlphaFoldDB" id="A0A1N7B0L7"/>
<keyword evidence="1" id="KW-0812">Transmembrane</keyword>
<sequence>MHGIIFALLSGGFILFTSTLYHMKEARKSENYILRKRAGQLGFMSVLSIAAAVLLSYI</sequence>
<reference evidence="2 3" key="1">
    <citation type="submission" date="2017-01" db="EMBL/GenBank/DDBJ databases">
        <authorList>
            <person name="Mah S.A."/>
            <person name="Swanson W.J."/>
            <person name="Moy G.W."/>
            <person name="Vacquier V.D."/>
        </authorList>
    </citation>
    <scope>NUCLEOTIDE SEQUENCE [LARGE SCALE GENOMIC DNA]</scope>
    <source>
        <strain evidence="2 3">NIO-1016</strain>
    </source>
</reference>
<gene>
    <name evidence="2" type="ORF">SAMN05443094_108105</name>
</gene>
<dbReference type="Proteomes" id="UP000186385">
    <property type="component" value="Unassembled WGS sequence"/>
</dbReference>
<name>A0A1N7B0L7_9BACI</name>
<evidence type="ECO:0000256" key="1">
    <source>
        <dbReference type="SAM" id="Phobius"/>
    </source>
</evidence>
<organism evidence="2 3">
    <name type="scientific">Domibacillus enclensis</name>
    <dbReference type="NCBI Taxonomy" id="1017273"/>
    <lineage>
        <taxon>Bacteria</taxon>
        <taxon>Bacillati</taxon>
        <taxon>Bacillota</taxon>
        <taxon>Bacilli</taxon>
        <taxon>Bacillales</taxon>
        <taxon>Bacillaceae</taxon>
        <taxon>Domibacillus</taxon>
    </lineage>
</organism>
<proteinExistence type="predicted"/>
<protein>
    <submittedName>
        <fullName evidence="2">Uncharacterized protein</fullName>
    </submittedName>
</protein>
<evidence type="ECO:0000313" key="2">
    <source>
        <dbReference type="EMBL" id="SIR44919.1"/>
    </source>
</evidence>
<feature type="transmembrane region" description="Helical" evidence="1">
    <location>
        <begin position="6"/>
        <end position="23"/>
    </location>
</feature>
<evidence type="ECO:0000313" key="3">
    <source>
        <dbReference type="Proteomes" id="UP000186385"/>
    </source>
</evidence>
<keyword evidence="1" id="KW-0472">Membrane</keyword>
<dbReference type="RefSeq" id="WP_156149425.1">
    <property type="nucleotide sequence ID" value="NZ_FTLX01000008.1"/>
</dbReference>